<reference evidence="2 3" key="1">
    <citation type="journal article" date="2007" name="Genome Res.">
        <title>Reductive evolution and niche adaptation inferred from the genome of Mycobacterium ulcerans, the causative agent of Buruli ulcer.</title>
        <authorList>
            <person name="Stinear T.P."/>
            <person name="Seemann T."/>
            <person name="Pidot S."/>
            <person name="Frigui W."/>
            <person name="Reysset G."/>
            <person name="Garnier T."/>
            <person name="Meurice G."/>
            <person name="Simon D."/>
            <person name="Bouchier C."/>
            <person name="Ma L."/>
            <person name="Tichit M."/>
            <person name="Porter J.L."/>
            <person name="Ryan J."/>
            <person name="Johnson P.D."/>
            <person name="Davies J.K."/>
            <person name="Jenkin G.A."/>
            <person name="Small P.L."/>
            <person name="Jones L.M."/>
            <person name="Tekaia F."/>
            <person name="Laval F."/>
            <person name="Daffe M."/>
            <person name="Parkhill J."/>
            <person name="Cole S.T."/>
        </authorList>
    </citation>
    <scope>NUCLEOTIDE SEQUENCE [LARGE SCALE GENOMIC DNA]</scope>
    <source>
        <strain evidence="2 3">Agy99</strain>
    </source>
</reference>
<feature type="transmembrane region" description="Helical" evidence="1">
    <location>
        <begin position="66"/>
        <end position="85"/>
    </location>
</feature>
<keyword evidence="1" id="KW-0812">Transmembrane</keyword>
<dbReference type="EMBL" id="CP000325">
    <property type="protein sequence ID" value="ABL05601.1"/>
    <property type="molecule type" value="Genomic_DNA"/>
</dbReference>
<gene>
    <name evidence="2" type="ordered locus">MUL_3428</name>
</gene>
<evidence type="ECO:0000313" key="2">
    <source>
        <dbReference type="EMBL" id="ABL05601.1"/>
    </source>
</evidence>
<keyword evidence="1" id="KW-0472">Membrane</keyword>
<dbReference type="Proteomes" id="UP000000765">
    <property type="component" value="Chromosome"/>
</dbReference>
<evidence type="ECO:0008006" key="4">
    <source>
        <dbReference type="Google" id="ProtNLM"/>
    </source>
</evidence>
<dbReference type="AlphaFoldDB" id="A0PTD2"/>
<evidence type="ECO:0000256" key="1">
    <source>
        <dbReference type="SAM" id="Phobius"/>
    </source>
</evidence>
<keyword evidence="1" id="KW-1133">Transmembrane helix</keyword>
<evidence type="ECO:0000313" key="3">
    <source>
        <dbReference type="Proteomes" id="UP000000765"/>
    </source>
</evidence>
<sequence>MTAVSNSTARAQAALDSFPGPVTMQQPRWVTRLGLAVGVALTFTFLWFVFVGVGDSDPHFPRAAQAFFGTLVFGTSGVLALALSISDLRNPPELVLDKRGFGIIKAHDAQNFRWSAVENFRIKSVRVHGHVIQRVCFDEVETDRTGGQRRDMVSFPNTYGLSRESFCSMMQAWRTAVLNTNRPQSG</sequence>
<dbReference type="HOGENOM" id="CLU_1473658_0_0_11"/>
<organism evidence="2 3">
    <name type="scientific">Mycobacterium ulcerans (strain Agy99)</name>
    <dbReference type="NCBI Taxonomy" id="362242"/>
    <lineage>
        <taxon>Bacteria</taxon>
        <taxon>Bacillati</taxon>
        <taxon>Actinomycetota</taxon>
        <taxon>Actinomycetes</taxon>
        <taxon>Mycobacteriales</taxon>
        <taxon>Mycobacteriaceae</taxon>
        <taxon>Mycobacterium</taxon>
        <taxon>Mycobacterium ulcerans group</taxon>
    </lineage>
</organism>
<dbReference type="eggNOG" id="ENOG5030P9S">
    <property type="taxonomic scope" value="Bacteria"/>
</dbReference>
<feature type="transmembrane region" description="Helical" evidence="1">
    <location>
        <begin position="33"/>
        <end position="54"/>
    </location>
</feature>
<dbReference type="KEGG" id="mul:MUL_3428"/>
<proteinExistence type="predicted"/>
<protein>
    <recommendedName>
        <fullName evidence="4">PH domain-containing protein</fullName>
    </recommendedName>
</protein>
<accession>A0PTD2</accession>
<name>A0PTD2_MYCUA</name>